<keyword evidence="1" id="KW-0418">Kinase</keyword>
<dbReference type="SUPFAM" id="SSF55874">
    <property type="entry name" value="ATPase domain of HSP90 chaperone/DNA topoisomerase II/histidine kinase"/>
    <property type="match status" value="1"/>
</dbReference>
<dbReference type="Proteomes" id="UP000250796">
    <property type="component" value="Chromosome MESINF"/>
</dbReference>
<evidence type="ECO:0000259" key="2">
    <source>
        <dbReference type="Pfam" id="PF13581"/>
    </source>
</evidence>
<dbReference type="InterPro" id="IPR050267">
    <property type="entry name" value="Anti-sigma-factor_SerPK"/>
</dbReference>
<evidence type="ECO:0000313" key="3">
    <source>
        <dbReference type="EMBL" id="SSC12907.1"/>
    </source>
</evidence>
<sequence length="115" mass="13027">MVSSRITEIVKKVAGEEFGFRAGLVVTEACVNIVKHGDLGEEERIEIELSFENSYTKIVIEDASREFNPLDVSDPNLNNFELLQKGGMGIYLIKRCSRKVEYAYKNNKNILTIII</sequence>
<dbReference type="KEGG" id="minf:MESINF_1463"/>
<reference evidence="3 4" key="1">
    <citation type="submission" date="2017-01" db="EMBL/GenBank/DDBJ databases">
        <authorList>
            <person name="Erauso G."/>
        </authorList>
    </citation>
    <scope>NUCLEOTIDE SEQUENCE [LARGE SCALE GENOMIC DNA]</scope>
    <source>
        <strain evidence="3">MESINF1</strain>
    </source>
</reference>
<dbReference type="Pfam" id="PF13581">
    <property type="entry name" value="HATPase_c_2"/>
    <property type="match status" value="1"/>
</dbReference>
<protein>
    <submittedName>
        <fullName evidence="3">Anti-sigma regulatory factor (Ser/Thr protein kinase)</fullName>
    </submittedName>
</protein>
<keyword evidence="4" id="KW-1185">Reference proteome</keyword>
<keyword evidence="1" id="KW-0723">Serine/threonine-protein kinase</keyword>
<dbReference type="PANTHER" id="PTHR35526">
    <property type="entry name" value="ANTI-SIGMA-F FACTOR RSBW-RELATED"/>
    <property type="match status" value="1"/>
</dbReference>
<dbReference type="PANTHER" id="PTHR35526:SF3">
    <property type="entry name" value="ANTI-SIGMA-F FACTOR RSBW"/>
    <property type="match status" value="1"/>
</dbReference>
<keyword evidence="1" id="KW-0808">Transferase</keyword>
<organism evidence="3 4">
    <name type="scientific">Mesotoga infera</name>
    <dbReference type="NCBI Taxonomy" id="1236046"/>
    <lineage>
        <taxon>Bacteria</taxon>
        <taxon>Thermotogati</taxon>
        <taxon>Thermotogota</taxon>
        <taxon>Thermotogae</taxon>
        <taxon>Kosmotogales</taxon>
        <taxon>Kosmotogaceae</taxon>
        <taxon>Mesotoga</taxon>
    </lineage>
</organism>
<dbReference type="InterPro" id="IPR036890">
    <property type="entry name" value="HATPase_C_sf"/>
</dbReference>
<proteinExistence type="predicted"/>
<dbReference type="AlphaFoldDB" id="A0A7Z7LFA4"/>
<evidence type="ECO:0000313" key="4">
    <source>
        <dbReference type="Proteomes" id="UP000250796"/>
    </source>
</evidence>
<evidence type="ECO:0000256" key="1">
    <source>
        <dbReference type="ARBA" id="ARBA00022527"/>
    </source>
</evidence>
<dbReference type="InterPro" id="IPR003594">
    <property type="entry name" value="HATPase_dom"/>
</dbReference>
<feature type="domain" description="Histidine kinase/HSP90-like ATPase" evidence="2">
    <location>
        <begin position="23"/>
        <end position="114"/>
    </location>
</feature>
<dbReference type="EMBL" id="LS974202">
    <property type="protein sequence ID" value="SSC12907.1"/>
    <property type="molecule type" value="Genomic_DNA"/>
</dbReference>
<dbReference type="GO" id="GO:0004674">
    <property type="term" value="F:protein serine/threonine kinase activity"/>
    <property type="evidence" value="ECO:0007669"/>
    <property type="project" value="UniProtKB-KW"/>
</dbReference>
<dbReference type="CDD" id="cd16936">
    <property type="entry name" value="HATPase_RsbW-like"/>
    <property type="match status" value="1"/>
</dbReference>
<dbReference type="Gene3D" id="3.30.565.10">
    <property type="entry name" value="Histidine kinase-like ATPase, C-terminal domain"/>
    <property type="match status" value="1"/>
</dbReference>
<gene>
    <name evidence="3" type="ORF">MESINF_1463</name>
</gene>
<accession>A0A7Z7LFA4</accession>
<name>A0A7Z7LFA4_9BACT</name>